<accession>F2AYE7</accession>
<protein>
    <submittedName>
        <fullName evidence="1">Uncharacterized protein</fullName>
    </submittedName>
</protein>
<gene>
    <name evidence="1" type="ORF">RBWH47_05743</name>
</gene>
<name>F2AYE7_RHOBT</name>
<reference evidence="1 2" key="1">
    <citation type="journal article" date="2013" name="Mar. Genomics">
        <title>Expression of sulfatases in Rhodopirellula baltica and the diversity of sulfatases in the genus Rhodopirellula.</title>
        <authorList>
            <person name="Wegner C.E."/>
            <person name="Richter-Heitmann T."/>
            <person name="Klindworth A."/>
            <person name="Klockow C."/>
            <person name="Richter M."/>
            <person name="Achstetter T."/>
            <person name="Glockner F.O."/>
            <person name="Harder J."/>
        </authorList>
    </citation>
    <scope>NUCLEOTIDE SEQUENCE [LARGE SCALE GENOMIC DNA]</scope>
    <source>
        <strain evidence="1 2">WH47</strain>
    </source>
</reference>
<dbReference type="AlphaFoldDB" id="F2AYE7"/>
<sequence length="44" mass="4661">MKRIPNDGEIGSPIQSFSPGIIFETDGVSIAATLKEAIVITTSR</sequence>
<dbReference type="PATRIC" id="fig|991778.3.peg.5032"/>
<comment type="caution">
    <text evidence="1">The sequence shown here is derived from an EMBL/GenBank/DDBJ whole genome shotgun (WGS) entry which is preliminary data.</text>
</comment>
<dbReference type="Proteomes" id="UP000006222">
    <property type="component" value="Unassembled WGS sequence"/>
</dbReference>
<dbReference type="EMBL" id="AFAR01000234">
    <property type="protein sequence ID" value="EGF25335.1"/>
    <property type="molecule type" value="Genomic_DNA"/>
</dbReference>
<proteinExistence type="predicted"/>
<evidence type="ECO:0000313" key="2">
    <source>
        <dbReference type="Proteomes" id="UP000006222"/>
    </source>
</evidence>
<organism evidence="1 2">
    <name type="scientific">Rhodopirellula baltica WH47</name>
    <dbReference type="NCBI Taxonomy" id="991778"/>
    <lineage>
        <taxon>Bacteria</taxon>
        <taxon>Pseudomonadati</taxon>
        <taxon>Planctomycetota</taxon>
        <taxon>Planctomycetia</taxon>
        <taxon>Pirellulales</taxon>
        <taxon>Pirellulaceae</taxon>
        <taxon>Rhodopirellula</taxon>
    </lineage>
</organism>
<evidence type="ECO:0000313" key="1">
    <source>
        <dbReference type="EMBL" id="EGF25335.1"/>
    </source>
</evidence>